<sequence>MRTTLTADQKKKLKNKMIVAHYKNGAVISGIVKDVRDDHVILAPKGGKAEIKAFFFDGFFPGFDGFFPGFFPFFFI</sequence>
<dbReference type="RefSeq" id="WP_185671626.1">
    <property type="nucleotide sequence ID" value="NZ_JACJVP010000041.1"/>
</dbReference>
<dbReference type="AlphaFoldDB" id="A0A7X0RU49"/>
<accession>A0A7X0RU49</accession>
<dbReference type="EMBL" id="JACJVP010000041">
    <property type="protein sequence ID" value="MBB6673773.1"/>
    <property type="molecule type" value="Genomic_DNA"/>
</dbReference>
<organism evidence="1 2">
    <name type="scientific">Cohnella nanjingensis</name>
    <dbReference type="NCBI Taxonomy" id="1387779"/>
    <lineage>
        <taxon>Bacteria</taxon>
        <taxon>Bacillati</taxon>
        <taxon>Bacillota</taxon>
        <taxon>Bacilli</taxon>
        <taxon>Bacillales</taxon>
        <taxon>Paenibacillaceae</taxon>
        <taxon>Cohnella</taxon>
    </lineage>
</organism>
<protein>
    <submittedName>
        <fullName evidence="1">Uncharacterized protein</fullName>
    </submittedName>
</protein>
<gene>
    <name evidence="1" type="ORF">H7C19_24125</name>
</gene>
<proteinExistence type="predicted"/>
<name>A0A7X0RU49_9BACL</name>
<reference evidence="1 2" key="1">
    <citation type="submission" date="2020-08" db="EMBL/GenBank/DDBJ databases">
        <title>Cohnella phylogeny.</title>
        <authorList>
            <person name="Dunlap C."/>
        </authorList>
    </citation>
    <scope>NUCLEOTIDE SEQUENCE [LARGE SCALE GENOMIC DNA]</scope>
    <source>
        <strain evidence="1 2">DSM 28246</strain>
    </source>
</reference>
<comment type="caution">
    <text evidence="1">The sequence shown here is derived from an EMBL/GenBank/DDBJ whole genome shotgun (WGS) entry which is preliminary data.</text>
</comment>
<evidence type="ECO:0000313" key="1">
    <source>
        <dbReference type="EMBL" id="MBB6673773.1"/>
    </source>
</evidence>
<dbReference type="Proteomes" id="UP000547209">
    <property type="component" value="Unassembled WGS sequence"/>
</dbReference>
<evidence type="ECO:0000313" key="2">
    <source>
        <dbReference type="Proteomes" id="UP000547209"/>
    </source>
</evidence>
<keyword evidence="2" id="KW-1185">Reference proteome</keyword>